<comment type="caution">
    <text evidence="1">The sequence shown here is derived from an EMBL/GenBank/DDBJ whole genome shotgun (WGS) entry which is preliminary data.</text>
</comment>
<dbReference type="AlphaFoldDB" id="W2CLR3"/>
<sequence>MKTWAKKGMKIEKMKPECKKDLPLSRRIGWGRAGSGGILTDILA</sequence>
<keyword evidence="2" id="KW-1185">Reference proteome</keyword>
<proteinExistence type="predicted"/>
<reference evidence="1 2" key="1">
    <citation type="submission" date="2013-11" db="EMBL/GenBank/DDBJ databases">
        <title>Single cell genomics of uncultured Tannerella BU063 (oral taxon 286).</title>
        <authorList>
            <person name="Beall C.J."/>
            <person name="Campbell A.G."/>
            <person name="Griffen A.L."/>
            <person name="Podar M."/>
            <person name="Leys E.J."/>
        </authorList>
    </citation>
    <scope>NUCLEOTIDE SEQUENCE [LARGE SCALE GENOMIC DNA]</scope>
    <source>
        <strain evidence="1">Cell 6/7/9</strain>
    </source>
</reference>
<dbReference type="Proteomes" id="UP000018874">
    <property type="component" value="Unassembled WGS sequence"/>
</dbReference>
<accession>W2CLR3</accession>
<evidence type="ECO:0000313" key="2">
    <source>
        <dbReference type="Proteomes" id="UP000018874"/>
    </source>
</evidence>
<organism evidence="1 2">
    <name type="scientific">Tannerella sp. oral taxon BU063 isolate Cell 6/7/9</name>
    <dbReference type="NCBI Taxonomy" id="1411021"/>
    <lineage>
        <taxon>Bacteria</taxon>
        <taxon>Pseudomonadati</taxon>
        <taxon>Bacteroidota</taxon>
        <taxon>Bacteroidia</taxon>
        <taxon>Bacteroidales</taxon>
        <taxon>Tannerellaceae</taxon>
        <taxon>Tannerella</taxon>
    </lineage>
</organism>
<gene>
    <name evidence="1" type="ORF">T231_17200</name>
</gene>
<dbReference type="EMBL" id="AYYD01001283">
    <property type="protein sequence ID" value="ETK07441.1"/>
    <property type="molecule type" value="Genomic_DNA"/>
</dbReference>
<protein>
    <submittedName>
        <fullName evidence="1">Uncharacterized protein</fullName>
    </submittedName>
</protein>
<evidence type="ECO:0000313" key="1">
    <source>
        <dbReference type="EMBL" id="ETK07441.1"/>
    </source>
</evidence>
<name>W2CLR3_9BACT</name>